<dbReference type="Gene3D" id="4.10.400.10">
    <property type="entry name" value="Low-density Lipoprotein Receptor"/>
    <property type="match status" value="2"/>
</dbReference>
<evidence type="ECO:0000259" key="18">
    <source>
        <dbReference type="PROSITE" id="PS50041"/>
    </source>
</evidence>
<dbReference type="InterPro" id="IPR013806">
    <property type="entry name" value="Kringle-like"/>
</dbReference>
<keyword evidence="4" id="KW-0812">Transmembrane</keyword>
<dbReference type="FunFam" id="2.40.20.10:FF:000001">
    <property type="entry name" value="Urokinase-type plasminogen activator"/>
    <property type="match status" value="1"/>
</dbReference>
<dbReference type="GO" id="GO:0008236">
    <property type="term" value="F:serine-type peptidase activity"/>
    <property type="evidence" value="ECO:0007669"/>
    <property type="project" value="UniProtKB-KW"/>
</dbReference>
<feature type="compositionally biased region" description="Low complexity" evidence="16">
    <location>
        <begin position="391"/>
        <end position="403"/>
    </location>
</feature>
<feature type="disulfide bond" evidence="15">
    <location>
        <begin position="1409"/>
        <end position="1419"/>
    </location>
</feature>
<dbReference type="PRINTS" id="PR00258">
    <property type="entry name" value="SPERACTRCPTR"/>
</dbReference>
<feature type="disulfide bond" evidence="14">
    <location>
        <begin position="1170"/>
        <end position="1182"/>
    </location>
</feature>
<dbReference type="CDD" id="cd00037">
    <property type="entry name" value="CLECT"/>
    <property type="match status" value="1"/>
</dbReference>
<dbReference type="PANTHER" id="PTHR48071">
    <property type="entry name" value="SRCR DOMAIN-CONTAINING PROTEIN"/>
    <property type="match status" value="1"/>
</dbReference>
<dbReference type="PROSITE" id="PS50287">
    <property type="entry name" value="SRCR_2"/>
    <property type="match status" value="2"/>
</dbReference>
<dbReference type="SMART" id="SM00494">
    <property type="entry name" value="ChtBD2"/>
    <property type="match status" value="2"/>
</dbReference>
<feature type="disulfide bond" evidence="14">
    <location>
        <begin position="1309"/>
        <end position="1324"/>
    </location>
</feature>
<evidence type="ECO:0000256" key="1">
    <source>
        <dbReference type="ARBA" id="ARBA00004167"/>
    </source>
</evidence>
<dbReference type="FunFam" id="3.10.250.10:FF:000001">
    <property type="entry name" value="Lysyl oxidase 4 isoform X1"/>
    <property type="match status" value="1"/>
</dbReference>
<dbReference type="SMART" id="SM00130">
    <property type="entry name" value="KR"/>
    <property type="match status" value="1"/>
</dbReference>
<dbReference type="PRINTS" id="PR00018">
    <property type="entry name" value="KRINGLE"/>
</dbReference>
<dbReference type="PROSITE" id="PS50940">
    <property type="entry name" value="CHIT_BIND_II"/>
    <property type="match status" value="2"/>
</dbReference>
<dbReference type="EMBL" id="HBUF01340678">
    <property type="protein sequence ID" value="CAG6702861.1"/>
    <property type="molecule type" value="Transcribed_RNA"/>
</dbReference>
<feature type="domain" description="C-type lectin" evidence="18">
    <location>
        <begin position="878"/>
        <end position="995"/>
    </location>
</feature>
<keyword evidence="12" id="KW-0325">Glycoprotein</keyword>
<feature type="region of interest" description="Disordered" evidence="16">
    <location>
        <begin position="52"/>
        <end position="81"/>
    </location>
</feature>
<feature type="disulfide bond" evidence="14">
    <location>
        <begin position="1177"/>
        <end position="1195"/>
    </location>
</feature>
<dbReference type="InterPro" id="IPR036055">
    <property type="entry name" value="LDL_receptor-like_sf"/>
</dbReference>
<feature type="compositionally biased region" description="Polar residues" evidence="16">
    <location>
        <begin position="607"/>
        <end position="623"/>
    </location>
</feature>
<evidence type="ECO:0000256" key="11">
    <source>
        <dbReference type="ARBA" id="ARBA00023157"/>
    </source>
</evidence>
<dbReference type="SUPFAM" id="SSF57424">
    <property type="entry name" value="LDL receptor-like module"/>
    <property type="match status" value="3"/>
</dbReference>
<dbReference type="SMART" id="SM00192">
    <property type="entry name" value="LDLa"/>
    <property type="match status" value="3"/>
</dbReference>
<evidence type="ECO:0000259" key="19">
    <source>
        <dbReference type="PROSITE" id="PS50070"/>
    </source>
</evidence>
<evidence type="ECO:0000256" key="7">
    <source>
        <dbReference type="ARBA" id="ARBA00022801"/>
    </source>
</evidence>
<dbReference type="GO" id="GO:0008061">
    <property type="term" value="F:chitin binding"/>
    <property type="evidence" value="ECO:0007669"/>
    <property type="project" value="InterPro"/>
</dbReference>
<keyword evidence="7" id="KW-0378">Hydrolase</keyword>
<dbReference type="GO" id="GO:0006508">
    <property type="term" value="P:proteolysis"/>
    <property type="evidence" value="ECO:0007669"/>
    <property type="project" value="UniProtKB-KW"/>
</dbReference>
<protein>
    <submittedName>
        <fullName evidence="23">Neurotrypsin</fullName>
    </submittedName>
</protein>
<dbReference type="InterPro" id="IPR036508">
    <property type="entry name" value="Chitin-bd_dom_sf"/>
</dbReference>
<evidence type="ECO:0000256" key="14">
    <source>
        <dbReference type="PROSITE-ProRule" id="PRU00124"/>
    </source>
</evidence>
<dbReference type="InterPro" id="IPR038178">
    <property type="entry name" value="Kringle_sf"/>
</dbReference>
<feature type="compositionally biased region" description="Acidic residues" evidence="16">
    <location>
        <begin position="695"/>
        <end position="705"/>
    </location>
</feature>
<dbReference type="SUPFAM" id="SSF57414">
    <property type="entry name" value="Hairpin loop containing domain-like"/>
    <property type="match status" value="1"/>
</dbReference>
<dbReference type="Gene3D" id="3.10.100.10">
    <property type="entry name" value="Mannose-Binding Protein A, subunit A"/>
    <property type="match status" value="1"/>
</dbReference>
<sequence>MFFLKLCLFGFLLAGCALCVVNKNEKIKVDPLTGERQTRQSDNSEVLRFPDDRYSDTQNYAPESGPQFVSKDPLEGGSQKTSKLECPSKFTGVLPYQSDCRKFVNCFKGRGFIQVCSPGTLFNAQSLECDFPAKAVCASNQVDPFEPYAENELDGEEVSLHNSFAREDNEQHSNKKREIKYINSGGPQNVGMTEAIFKDIHKQETKSNGRGLRLTEDGTAQFQENERHSTKRQSPGPVKCPPDASGPHPHPNTCTKFLSCASGRTFEMDCAPGTLFNPDLSICDFPYNVKGCDDEDSQNTKLTTPKRGFQSEEDTFAETGSASQNVAQYGPDSLDNRGGGFNQNGPQQGGYSPPIRGYGARNKPQESGVQRNPQQQPQQPFAHGKPDSRSQQHYPNNNQPNYNSIQRQPVKPIAQRGNERYQPSIIPPGAHIQPPPNQPNPHQYNPNASYRPHYQPVVPIRPPSQQIPNGPSNQRTPYIQPNQQTPYGQPNQPTPCVQPTPYGSPNQPTPNNSNKQTPYTSPNQPSPYGSDDQPTTYHPSTYHPNTPDGSTPQQNPNHLIPQAPNQDYPNGYDEPSPQNQGYQPTELKVPDNQHHQLPSGYNPKYGSPQQPNVQQGYPSQQPTAGYDRSQAKPFDSNNKQTNNKPTTPHGPVSTPSTNLLPPFEENAVEGPTHLRIPEDDFPQNETAFDYQEPNQEFDTETETEDPNSPTYPVYTSPNSRTSPGNYKRREVKNNKAPVNAIPTYIVPNKKPISRQMVRLRGGSKPSEGFLEIKSSAGTEWGLVCDEPSGWSKNEADVICQQLGYVGGADLTWQGRPSSSQNTTLKKPVVVKVECSGRETTILDCKLQKGRTCDVDKDSIWIRCLGNHASQCRPGEVSYNNKCYSLVIPSEEAPANDSVGFSQSEAMKHCTTKGGHLLDINSQKENDFISEWLTHQDQQLQSIMTSGVGVSVMGRPLWIWEGSEEAFVHQNWWPGWETKTAMSPRPQTMRALCVVLKRFYDCPANSTKVETIKQSVHTDQQGVHNDHQGVKCDSEYFFWDAEDCGALTHTHPYICKRPVDDIGCMKDTGKEYKGNANVTRSGFNCLSWDNPMVLPALEFEVSEKSRKAILSGHDHCRNPDGTEAMPWCFILTNVGIDKDYCDIPKCRTKDTVKVIEARALTLTPGGSVEYCGATQFECEPKECIPKAWVCDGQSDCLNGLDEQNCTDMVIKFAHEPSAKLEGHDKEKWVHSSVANCANKCVESKDFECLSFSFSITDQTCLLSDQNVGSSGALAINKPDWDYYELNAKSINCEGKFLCQNGKCISKTELCNGFNNCGDRSDEMDCPNIELGYEVRLNSGVSNVTHLGRVEVKVFGEWGLVCDDKFGIKDADVICRELGFNMGAAETYTFNQPLSSNGSKSLPVLMDEVECIGNETSLRDCDFNGWGIHDCGPEEVAGIICSMPGMKCKTNFWQCQNTQECIPEAFLCDGTIDCNDKTDEDPKVCAKYKTTTAAPPKQSVQRIPKKTDKH</sequence>
<dbReference type="InterPro" id="IPR001304">
    <property type="entry name" value="C-type_lectin-like"/>
</dbReference>
<dbReference type="InterPro" id="IPR036772">
    <property type="entry name" value="SRCR-like_dom_sf"/>
</dbReference>
<organism evidence="23">
    <name type="scientific">Cacopsylla melanoneura</name>
    <dbReference type="NCBI Taxonomy" id="428564"/>
    <lineage>
        <taxon>Eukaryota</taxon>
        <taxon>Metazoa</taxon>
        <taxon>Ecdysozoa</taxon>
        <taxon>Arthropoda</taxon>
        <taxon>Hexapoda</taxon>
        <taxon>Insecta</taxon>
        <taxon>Pterygota</taxon>
        <taxon>Neoptera</taxon>
        <taxon>Paraneoptera</taxon>
        <taxon>Hemiptera</taxon>
        <taxon>Sternorrhyncha</taxon>
        <taxon>Psylloidea</taxon>
        <taxon>Psyllidae</taxon>
        <taxon>Psyllinae</taxon>
        <taxon>Cacopsylla</taxon>
    </lineage>
</organism>
<dbReference type="Pfam" id="PF00051">
    <property type="entry name" value="Kringle"/>
    <property type="match status" value="1"/>
</dbReference>
<dbReference type="PROSITE" id="PS50068">
    <property type="entry name" value="LDLRA_2"/>
    <property type="match status" value="3"/>
</dbReference>
<evidence type="ECO:0000256" key="3">
    <source>
        <dbReference type="ARBA" id="ARBA00022670"/>
    </source>
</evidence>
<dbReference type="InterPro" id="IPR023415">
    <property type="entry name" value="LDLR_class-A_CS"/>
</dbReference>
<comment type="subcellular location">
    <subcellularLocation>
        <location evidence="1">Membrane</location>
        <topology evidence="1">Single-pass membrane protein</topology>
    </subcellularLocation>
</comment>
<feature type="compositionally biased region" description="Low complexity" evidence="16">
    <location>
        <begin position="637"/>
        <end position="647"/>
    </location>
</feature>
<dbReference type="GO" id="GO:0016020">
    <property type="term" value="C:membrane"/>
    <property type="evidence" value="ECO:0007669"/>
    <property type="project" value="UniProtKB-SubCell"/>
</dbReference>
<dbReference type="Pfam" id="PF01607">
    <property type="entry name" value="CBM_14"/>
    <property type="match status" value="2"/>
</dbReference>
<dbReference type="InterPro" id="IPR016186">
    <property type="entry name" value="C-type_lectin-like/link_sf"/>
</dbReference>
<keyword evidence="8" id="KW-0720">Serine protease</keyword>
<accession>A0A8D8U923</accession>
<feature type="compositionally biased region" description="Polar residues" evidence="16">
    <location>
        <begin position="318"/>
        <end position="327"/>
    </location>
</feature>
<dbReference type="Gene3D" id="2.40.128.620">
    <property type="match status" value="1"/>
</dbReference>
<feature type="domain" description="Apple" evidence="22">
    <location>
        <begin position="1204"/>
        <end position="1286"/>
    </location>
</feature>
<dbReference type="InterPro" id="IPR000001">
    <property type="entry name" value="Kringle"/>
</dbReference>
<dbReference type="InterPro" id="IPR002557">
    <property type="entry name" value="Chitin-bd_dom"/>
</dbReference>
<name>A0A8D8U923_9HEMI</name>
<feature type="chain" id="PRO_5034162605" evidence="17">
    <location>
        <begin position="20"/>
        <end position="1508"/>
    </location>
</feature>
<evidence type="ECO:0000256" key="16">
    <source>
        <dbReference type="SAM" id="MobiDB-lite"/>
    </source>
</evidence>
<feature type="domain" description="Chitin-binding type-2" evidence="21">
    <location>
        <begin position="83"/>
        <end position="139"/>
    </location>
</feature>
<evidence type="ECO:0000259" key="21">
    <source>
        <dbReference type="PROSITE" id="PS50940"/>
    </source>
</evidence>
<dbReference type="InterPro" id="IPR002172">
    <property type="entry name" value="LDrepeatLR_classA_rpt"/>
</dbReference>
<keyword evidence="5 17" id="KW-0732">Signal</keyword>
<dbReference type="Gene3D" id="2.40.20.10">
    <property type="entry name" value="Plasminogen Kringle 4"/>
    <property type="match status" value="1"/>
</dbReference>
<evidence type="ECO:0000259" key="20">
    <source>
        <dbReference type="PROSITE" id="PS50287"/>
    </source>
</evidence>
<keyword evidence="6" id="KW-0677">Repeat</keyword>
<evidence type="ECO:0000256" key="10">
    <source>
        <dbReference type="ARBA" id="ARBA00023136"/>
    </source>
</evidence>
<evidence type="ECO:0000256" key="2">
    <source>
        <dbReference type="ARBA" id="ARBA00022572"/>
    </source>
</evidence>
<feature type="region of interest" description="Disordered" evidence="16">
    <location>
        <begin position="693"/>
        <end position="728"/>
    </location>
</feature>
<keyword evidence="2 13" id="KW-0420">Kringle</keyword>
<dbReference type="SMART" id="SM00202">
    <property type="entry name" value="SR"/>
    <property type="match status" value="2"/>
</dbReference>
<dbReference type="CDD" id="cd00108">
    <property type="entry name" value="KR"/>
    <property type="match status" value="1"/>
</dbReference>
<dbReference type="Gene3D" id="3.10.250.10">
    <property type="entry name" value="SRCR-like domain"/>
    <property type="match status" value="2"/>
</dbReference>
<evidence type="ECO:0000256" key="17">
    <source>
        <dbReference type="SAM" id="SignalP"/>
    </source>
</evidence>
<dbReference type="PRINTS" id="PR00261">
    <property type="entry name" value="LDLRECEPTOR"/>
</dbReference>
<evidence type="ECO:0000256" key="13">
    <source>
        <dbReference type="PROSITE-ProRule" id="PRU00121"/>
    </source>
</evidence>
<dbReference type="Pfam" id="PF00530">
    <property type="entry name" value="SRCR"/>
    <property type="match status" value="2"/>
</dbReference>
<dbReference type="SUPFAM" id="SSF56487">
    <property type="entry name" value="SRCR-like"/>
    <property type="match status" value="2"/>
</dbReference>
<dbReference type="InterPro" id="IPR003609">
    <property type="entry name" value="Pan_app"/>
</dbReference>
<dbReference type="PROSITE" id="PS50041">
    <property type="entry name" value="C_TYPE_LECTIN_2"/>
    <property type="match status" value="1"/>
</dbReference>
<dbReference type="CDD" id="cd01099">
    <property type="entry name" value="PAN_AP_HGF"/>
    <property type="match status" value="1"/>
</dbReference>
<feature type="region of interest" description="Disordered" evidence="16">
    <location>
        <begin position="420"/>
        <end position="665"/>
    </location>
</feature>
<feature type="domain" description="Kringle" evidence="19">
    <location>
        <begin position="1062"/>
        <end position="1145"/>
    </location>
</feature>
<dbReference type="PROSITE" id="PS01209">
    <property type="entry name" value="LDLRA_1"/>
    <property type="match status" value="2"/>
</dbReference>
<dbReference type="PROSITE" id="PS51257">
    <property type="entry name" value="PROKAR_LIPOPROTEIN"/>
    <property type="match status" value="1"/>
</dbReference>
<comment type="caution">
    <text evidence="15">Lacks conserved residue(s) required for the propagation of feature annotation.</text>
</comment>
<feature type="domain" description="SRCR" evidence="20">
    <location>
        <begin position="1333"/>
        <end position="1440"/>
    </location>
</feature>
<dbReference type="CDD" id="cd00112">
    <property type="entry name" value="LDLa"/>
    <property type="match status" value="3"/>
</dbReference>
<dbReference type="Gene3D" id="2.170.140.10">
    <property type="entry name" value="Chitin binding domain"/>
    <property type="match status" value="2"/>
</dbReference>
<dbReference type="SUPFAM" id="SSF57440">
    <property type="entry name" value="Kringle-like"/>
    <property type="match status" value="1"/>
</dbReference>
<keyword evidence="3" id="KW-0645">Protease</keyword>
<feature type="disulfide bond" evidence="14">
    <location>
        <begin position="1189"/>
        <end position="1204"/>
    </location>
</feature>
<dbReference type="SUPFAM" id="SSF56436">
    <property type="entry name" value="C-type lectin-like"/>
    <property type="match status" value="1"/>
</dbReference>
<evidence type="ECO:0000313" key="23">
    <source>
        <dbReference type="EMBL" id="CAG6702861.1"/>
    </source>
</evidence>
<dbReference type="InterPro" id="IPR001190">
    <property type="entry name" value="SRCR"/>
</dbReference>
<evidence type="ECO:0000256" key="6">
    <source>
        <dbReference type="ARBA" id="ARBA00022737"/>
    </source>
</evidence>
<feature type="disulfide bond" evidence="15">
    <location>
        <begin position="834"/>
        <end position="844"/>
    </location>
</feature>
<feature type="region of interest" description="Disordered" evidence="16">
    <location>
        <begin position="220"/>
        <end position="250"/>
    </location>
</feature>
<keyword evidence="9" id="KW-1133">Transmembrane helix</keyword>
<dbReference type="PROSITE" id="PS50948">
    <property type="entry name" value="PAN"/>
    <property type="match status" value="1"/>
</dbReference>
<keyword evidence="11 15" id="KW-1015">Disulfide bond</keyword>
<feature type="compositionally biased region" description="Polar residues" evidence="16">
    <location>
        <begin position="499"/>
        <end position="568"/>
    </location>
</feature>
<dbReference type="PROSITE" id="PS50070">
    <property type="entry name" value="KRINGLE_2"/>
    <property type="match status" value="1"/>
</dbReference>
<feature type="region of interest" description="Disordered" evidence="16">
    <location>
        <begin position="293"/>
        <end position="408"/>
    </location>
</feature>
<dbReference type="FunFam" id="3.10.250.10:FF:000016">
    <property type="entry name" value="Scavenger receptor cysteine-rich protein type 12"/>
    <property type="match status" value="1"/>
</dbReference>
<feature type="signal peptide" evidence="17">
    <location>
        <begin position="1"/>
        <end position="19"/>
    </location>
</feature>
<reference evidence="23" key="1">
    <citation type="submission" date="2021-05" db="EMBL/GenBank/DDBJ databases">
        <authorList>
            <person name="Alioto T."/>
            <person name="Alioto T."/>
            <person name="Gomez Garrido J."/>
        </authorList>
    </citation>
    <scope>NUCLEOTIDE SEQUENCE</scope>
</reference>
<dbReference type="Pfam" id="PF00057">
    <property type="entry name" value="Ldl_recept_a"/>
    <property type="match status" value="3"/>
</dbReference>
<evidence type="ECO:0000259" key="22">
    <source>
        <dbReference type="PROSITE" id="PS50948"/>
    </source>
</evidence>
<evidence type="ECO:0000256" key="15">
    <source>
        <dbReference type="PROSITE-ProRule" id="PRU00196"/>
    </source>
</evidence>
<feature type="domain" description="SRCR" evidence="20">
    <location>
        <begin position="757"/>
        <end position="864"/>
    </location>
</feature>
<feature type="domain" description="Chitin-binding type-2" evidence="21">
    <location>
        <begin position="237"/>
        <end position="294"/>
    </location>
</feature>
<dbReference type="SMART" id="SM00473">
    <property type="entry name" value="PAN_AP"/>
    <property type="match status" value="1"/>
</dbReference>
<dbReference type="InterPro" id="IPR016187">
    <property type="entry name" value="CTDL_fold"/>
</dbReference>
<feature type="compositionally biased region" description="Polar residues" evidence="16">
    <location>
        <begin position="463"/>
        <end position="491"/>
    </location>
</feature>
<keyword evidence="10" id="KW-0472">Membrane</keyword>
<feature type="compositionally biased region" description="Polar residues" evidence="16">
    <location>
        <begin position="706"/>
        <end position="724"/>
    </location>
</feature>
<evidence type="ECO:0000256" key="8">
    <source>
        <dbReference type="ARBA" id="ARBA00022825"/>
    </source>
</evidence>
<evidence type="ECO:0000256" key="5">
    <source>
        <dbReference type="ARBA" id="ARBA00022729"/>
    </source>
</evidence>
<dbReference type="Gene3D" id="3.50.4.10">
    <property type="entry name" value="Hepatocyte Growth Factor"/>
    <property type="match status" value="1"/>
</dbReference>
<feature type="disulfide bond" evidence="14">
    <location>
        <begin position="1297"/>
        <end position="1315"/>
    </location>
</feature>
<evidence type="ECO:0000256" key="12">
    <source>
        <dbReference type="ARBA" id="ARBA00023180"/>
    </source>
</evidence>
<dbReference type="SMART" id="SM00034">
    <property type="entry name" value="CLECT"/>
    <property type="match status" value="1"/>
</dbReference>
<dbReference type="GO" id="GO:0005576">
    <property type="term" value="C:extracellular region"/>
    <property type="evidence" value="ECO:0007669"/>
    <property type="project" value="InterPro"/>
</dbReference>
<proteinExistence type="predicted"/>
<dbReference type="Pfam" id="PF00024">
    <property type="entry name" value="PAN_1"/>
    <property type="match status" value="1"/>
</dbReference>
<evidence type="ECO:0000256" key="9">
    <source>
        <dbReference type="ARBA" id="ARBA00022989"/>
    </source>
</evidence>
<evidence type="ECO:0000256" key="4">
    <source>
        <dbReference type="ARBA" id="ARBA00022692"/>
    </source>
</evidence>
<dbReference type="SUPFAM" id="SSF57625">
    <property type="entry name" value="Invertebrate chitin-binding proteins"/>
    <property type="match status" value="2"/>
</dbReference>
<dbReference type="PANTHER" id="PTHR48071:SF27">
    <property type="entry name" value="SCAVENGER RECEPTOR CYSTEINE-RICH TYPE 1 PROTEIN M130-LIKE"/>
    <property type="match status" value="1"/>
</dbReference>